<keyword evidence="15 22" id="KW-0067">ATP-binding</keyword>
<feature type="transmembrane region" description="Helical" evidence="23">
    <location>
        <begin position="695"/>
        <end position="718"/>
    </location>
</feature>
<keyword evidence="12" id="KW-0677">Repeat</keyword>
<dbReference type="SUPFAM" id="SSF52058">
    <property type="entry name" value="L domain-like"/>
    <property type="match status" value="2"/>
</dbReference>
<evidence type="ECO:0000256" key="11">
    <source>
        <dbReference type="ARBA" id="ARBA00022729"/>
    </source>
</evidence>
<keyword evidence="19" id="KW-0325">Glycoprotein</keyword>
<dbReference type="InterPro" id="IPR032675">
    <property type="entry name" value="LRR_dom_sf"/>
</dbReference>
<reference evidence="25" key="1">
    <citation type="submission" date="2021-03" db="EMBL/GenBank/DDBJ databases">
        <authorList>
            <consortium name="Genoscope - CEA"/>
            <person name="William W."/>
        </authorList>
    </citation>
    <scope>NUCLEOTIDE SEQUENCE</scope>
    <source>
        <strain evidence="25">Doubled-haploid Pahang</strain>
    </source>
</reference>
<evidence type="ECO:0000256" key="7">
    <source>
        <dbReference type="ARBA" id="ARBA00022553"/>
    </source>
</evidence>
<dbReference type="FunFam" id="1.10.510.10:FF:000417">
    <property type="entry name" value="Leucine-rich repeat receptor-like protein kinase"/>
    <property type="match status" value="1"/>
</dbReference>
<dbReference type="InterPro" id="IPR003591">
    <property type="entry name" value="Leu-rich_rpt_typical-subtyp"/>
</dbReference>
<dbReference type="PANTHER" id="PTHR48053:SF109">
    <property type="entry name" value="PROTEIN KINASE DOMAIN-CONTAINING PROTEIN"/>
    <property type="match status" value="1"/>
</dbReference>
<evidence type="ECO:0000256" key="18">
    <source>
        <dbReference type="ARBA" id="ARBA00023170"/>
    </source>
</evidence>
<dbReference type="FunFam" id="3.80.10.10:FF:000221">
    <property type="entry name" value="Leucine-rich repeat receptor-like protein kinase PXL1"/>
    <property type="match status" value="1"/>
</dbReference>
<name>A0A804JTX6_MUSAM</name>
<dbReference type="Proteomes" id="UP000012960">
    <property type="component" value="Unplaced"/>
</dbReference>
<evidence type="ECO:0000256" key="16">
    <source>
        <dbReference type="ARBA" id="ARBA00022989"/>
    </source>
</evidence>
<dbReference type="InterPro" id="IPR008271">
    <property type="entry name" value="Ser/Thr_kinase_AS"/>
</dbReference>
<feature type="domain" description="Protein kinase" evidence="24">
    <location>
        <begin position="749"/>
        <end position="1037"/>
    </location>
</feature>
<keyword evidence="9" id="KW-0808">Transferase</keyword>
<evidence type="ECO:0000256" key="21">
    <source>
        <dbReference type="ARBA" id="ARBA00048679"/>
    </source>
</evidence>
<dbReference type="PROSITE" id="PS50011">
    <property type="entry name" value="PROTEIN_KINASE_DOM"/>
    <property type="match status" value="1"/>
</dbReference>
<dbReference type="SUPFAM" id="SSF56112">
    <property type="entry name" value="Protein kinase-like (PK-like)"/>
    <property type="match status" value="1"/>
</dbReference>
<dbReference type="InterPro" id="IPR001611">
    <property type="entry name" value="Leu-rich_rpt"/>
</dbReference>
<keyword evidence="11" id="KW-0732">Signal</keyword>
<evidence type="ECO:0000256" key="14">
    <source>
        <dbReference type="ARBA" id="ARBA00022777"/>
    </source>
</evidence>
<comment type="catalytic activity">
    <reaction evidence="21">
        <text>L-seryl-[protein] + ATP = O-phospho-L-seryl-[protein] + ADP + H(+)</text>
        <dbReference type="Rhea" id="RHEA:17989"/>
        <dbReference type="Rhea" id="RHEA-COMP:9863"/>
        <dbReference type="Rhea" id="RHEA-COMP:11604"/>
        <dbReference type="ChEBI" id="CHEBI:15378"/>
        <dbReference type="ChEBI" id="CHEBI:29999"/>
        <dbReference type="ChEBI" id="CHEBI:30616"/>
        <dbReference type="ChEBI" id="CHEBI:83421"/>
        <dbReference type="ChEBI" id="CHEBI:456216"/>
        <dbReference type="EC" id="2.7.11.1"/>
    </reaction>
</comment>
<dbReference type="EC" id="2.7.11.1" evidence="4"/>
<evidence type="ECO:0000256" key="13">
    <source>
        <dbReference type="ARBA" id="ARBA00022741"/>
    </source>
</evidence>
<comment type="subcellular location">
    <subcellularLocation>
        <location evidence="1">Cell membrane</location>
        <topology evidence="1">Single-pass membrane protein</topology>
    </subcellularLocation>
    <subcellularLocation>
        <location evidence="2">Membrane</location>
        <topology evidence="2">Single-pass type I membrane protein</topology>
    </subcellularLocation>
</comment>
<dbReference type="InParanoid" id="A0A804JTX6"/>
<comment type="similarity">
    <text evidence="3">Belongs to the protein kinase superfamily. Ser/Thr protein kinase family.</text>
</comment>
<evidence type="ECO:0000256" key="8">
    <source>
        <dbReference type="ARBA" id="ARBA00022614"/>
    </source>
</evidence>
<dbReference type="Pfam" id="PF00069">
    <property type="entry name" value="Pkinase"/>
    <property type="match status" value="1"/>
</dbReference>
<protein>
    <recommendedName>
        <fullName evidence="4">non-specific serine/threonine protein kinase</fullName>
        <ecNumber evidence="4">2.7.11.1</ecNumber>
    </recommendedName>
</protein>
<dbReference type="EMBL" id="HG996473">
    <property type="protein sequence ID" value="CAG1856088.1"/>
    <property type="molecule type" value="Genomic_DNA"/>
</dbReference>
<evidence type="ECO:0000256" key="17">
    <source>
        <dbReference type="ARBA" id="ARBA00023136"/>
    </source>
</evidence>
<keyword evidence="7" id="KW-0597">Phosphoprotein</keyword>
<dbReference type="Pfam" id="PF13855">
    <property type="entry name" value="LRR_8"/>
    <property type="match status" value="1"/>
</dbReference>
<accession>A0A804JTX6</accession>
<dbReference type="SMART" id="SM00365">
    <property type="entry name" value="LRR_SD22"/>
    <property type="match status" value="5"/>
</dbReference>
<feature type="binding site" evidence="22">
    <location>
        <position position="781"/>
    </location>
    <ligand>
        <name>ATP</name>
        <dbReference type="ChEBI" id="CHEBI:30616"/>
    </ligand>
</feature>
<dbReference type="Gene3D" id="3.30.200.20">
    <property type="entry name" value="Phosphorylase Kinase, domain 1"/>
    <property type="match status" value="1"/>
</dbReference>
<dbReference type="SMART" id="SM00369">
    <property type="entry name" value="LRR_TYP"/>
    <property type="match status" value="8"/>
</dbReference>
<gene>
    <name evidence="25" type="ORF">GSMUA_45500.1</name>
</gene>
<dbReference type="FunFam" id="3.80.10.10:FF:000642">
    <property type="entry name" value="Leucine-rich receptor-like protein kinase family protein"/>
    <property type="match status" value="1"/>
</dbReference>
<evidence type="ECO:0000313" key="26">
    <source>
        <dbReference type="EnsemblPlants" id="Ma07_p09330.1"/>
    </source>
</evidence>
<dbReference type="InterPro" id="IPR017441">
    <property type="entry name" value="Protein_kinase_ATP_BS"/>
</dbReference>
<dbReference type="PROSITE" id="PS00107">
    <property type="entry name" value="PROTEIN_KINASE_ATP"/>
    <property type="match status" value="1"/>
</dbReference>
<dbReference type="Gene3D" id="1.10.510.10">
    <property type="entry name" value="Transferase(Phosphotransferase) domain 1"/>
    <property type="match status" value="1"/>
</dbReference>
<dbReference type="EnsemblPlants" id="Ma07_t09330.1">
    <property type="protein sequence ID" value="Ma07_p09330.1"/>
    <property type="gene ID" value="Ma07_g09330"/>
</dbReference>
<dbReference type="GO" id="GO:0033612">
    <property type="term" value="F:receptor serine/threonine kinase binding"/>
    <property type="evidence" value="ECO:0000318"/>
    <property type="project" value="GO_Central"/>
</dbReference>
<dbReference type="AlphaFoldDB" id="A0A804JTX6"/>
<dbReference type="FunFam" id="3.80.10.10:FF:000077">
    <property type="entry name" value="LRR receptor-like serine/threonine-protein kinase ERL1"/>
    <property type="match status" value="1"/>
</dbReference>
<keyword evidence="5" id="KW-1003">Cell membrane</keyword>
<dbReference type="GO" id="GO:0005524">
    <property type="term" value="F:ATP binding"/>
    <property type="evidence" value="ECO:0007669"/>
    <property type="project" value="UniProtKB-UniRule"/>
</dbReference>
<keyword evidence="16 23" id="KW-1133">Transmembrane helix</keyword>
<dbReference type="GO" id="GO:0005886">
    <property type="term" value="C:plasma membrane"/>
    <property type="evidence" value="ECO:0007669"/>
    <property type="project" value="UniProtKB-SubCell"/>
</dbReference>
<keyword evidence="18" id="KW-0675">Receptor</keyword>
<dbReference type="GO" id="GO:0016020">
    <property type="term" value="C:membrane"/>
    <property type="evidence" value="ECO:0000318"/>
    <property type="project" value="GO_Central"/>
</dbReference>
<dbReference type="InterPro" id="IPR011009">
    <property type="entry name" value="Kinase-like_dom_sf"/>
</dbReference>
<dbReference type="Gramene" id="Ma07_t09330.1">
    <property type="protein sequence ID" value="Ma07_p09330.1"/>
    <property type="gene ID" value="Ma07_g09330"/>
</dbReference>
<evidence type="ECO:0000256" key="19">
    <source>
        <dbReference type="ARBA" id="ARBA00023180"/>
    </source>
</evidence>
<dbReference type="SMART" id="SM00220">
    <property type="entry name" value="S_TKc"/>
    <property type="match status" value="1"/>
</dbReference>
<comment type="catalytic activity">
    <reaction evidence="20">
        <text>L-threonyl-[protein] + ATP = O-phospho-L-threonyl-[protein] + ADP + H(+)</text>
        <dbReference type="Rhea" id="RHEA:46608"/>
        <dbReference type="Rhea" id="RHEA-COMP:11060"/>
        <dbReference type="Rhea" id="RHEA-COMP:11605"/>
        <dbReference type="ChEBI" id="CHEBI:15378"/>
        <dbReference type="ChEBI" id="CHEBI:30013"/>
        <dbReference type="ChEBI" id="CHEBI:30616"/>
        <dbReference type="ChEBI" id="CHEBI:61977"/>
        <dbReference type="ChEBI" id="CHEBI:456216"/>
        <dbReference type="EC" id="2.7.11.1"/>
    </reaction>
</comment>
<dbReference type="OMA" id="RTSGGMM"/>
<dbReference type="OrthoDB" id="676979at2759"/>
<dbReference type="InterPro" id="IPR051716">
    <property type="entry name" value="Plant_RL_S/T_kinase"/>
</dbReference>
<sequence length="1042" mass="114983">MRAPRGSHVARVNHPSTDAIMRSVSGTLSVTDLVGSVHVAIAPRNPSVLKKLQMDAEPYKAAFFFFFSPSAHLLRSSILLWLPLLFISEAAVAHGDDQERLVLFDIRSHWSNAPALSSWDVSSPYCNWPGIRCSNGSVTSMSLPNINITEPIPPFFCNLTSLTHLDLSYNEIPGGFPTCLYSCSNLQYLDLSQNFLVGELPSDIHKLSSQLLHLDLSYNNFTGDIPPSIGRLLSLHTLNLHCNFFDGSFPAELGNLSMLESLTLAYNPFASPRIPVEFGNMTRLKYLWMTYANLVGEIPEDLGRLAELDHLDLARNGLSGSIPAAIWSLEKLTTLYLYDNKLTGEISGEIAASNLEEIDVSMNRLTGSIPEEFVNLHNLRILFMYNNSLSGEIPRGIGLLRDLRDIRLFDNHLVGVLPPELGQQSHLTNLEVSNNRISGSLPQGLCANRALKSVVVFNNNLTGELPASLADCYGLNDIQLYNNNFSGEFPGRIWSASVNLTTVLIDRNHFTGVLPDKLQPNLTRLVMNDNRFSGRIPTRAPRLLVFRGSNNMFSGEIPAELTGMSRLQVLLLHGNRISGSIPTSISNLKFLTQLDLSDNHLSGGIPAKLGLLEVLTKLDLSNNRLSGSIPPEIGNLKLNLLNLTYNKLTGEVPLQLQNRAYERSFLSNPGLCSSKRIENLNICAHAGPNKLSERLIPISLVLGGVMFLMLAVTGMLICRRRSDAADLSACKLTSFHQLDFTQRHIIRGLTEASLIGSGGSGQVYRVNLENRAGDAVVAVKKIRNSGQLDWKMEKAFEAEVKVLSSIRHCSIVKLLCCISSADSKLLVYEYMEKGSLDQWLYGRRRTRTGSGHFQPPLDWRKRLGIAIDAAKGLCYMHHHCTPPVIHRDVKSSNILLDSNFGAKIADFGLARMLMKASEPESASAIAGTFGYMAPECGHSKKINEKVDVYSFGVVLLELTTGRKAQDGGEHEGLAGWAARRLREKGGFMEMIDEELSDEVNYTDDIGTVVRLGIECTRRNAVVRPSMKEVLRKLTEIVGLGRS</sequence>
<proteinExistence type="inferred from homology"/>
<organism evidence="26 27">
    <name type="scientific">Musa acuminata subsp. malaccensis</name>
    <name type="common">Wild banana</name>
    <name type="synonym">Musa malaccensis</name>
    <dbReference type="NCBI Taxonomy" id="214687"/>
    <lineage>
        <taxon>Eukaryota</taxon>
        <taxon>Viridiplantae</taxon>
        <taxon>Streptophyta</taxon>
        <taxon>Embryophyta</taxon>
        <taxon>Tracheophyta</taxon>
        <taxon>Spermatophyta</taxon>
        <taxon>Magnoliopsida</taxon>
        <taxon>Liliopsida</taxon>
        <taxon>Zingiberales</taxon>
        <taxon>Musaceae</taxon>
        <taxon>Musa</taxon>
    </lineage>
</organism>
<dbReference type="InterPro" id="IPR000719">
    <property type="entry name" value="Prot_kinase_dom"/>
</dbReference>
<dbReference type="CDD" id="cd14066">
    <property type="entry name" value="STKc_IRAK"/>
    <property type="match status" value="1"/>
</dbReference>
<dbReference type="PANTHER" id="PTHR48053">
    <property type="entry name" value="LEUCINE RICH REPEAT FAMILY PROTEIN, EXPRESSED"/>
    <property type="match status" value="1"/>
</dbReference>
<keyword evidence="10 23" id="KW-0812">Transmembrane</keyword>
<keyword evidence="27" id="KW-1185">Reference proteome</keyword>
<evidence type="ECO:0000256" key="4">
    <source>
        <dbReference type="ARBA" id="ARBA00012513"/>
    </source>
</evidence>
<evidence type="ECO:0000256" key="5">
    <source>
        <dbReference type="ARBA" id="ARBA00022475"/>
    </source>
</evidence>
<dbReference type="Gene3D" id="3.80.10.10">
    <property type="entry name" value="Ribonuclease Inhibitor"/>
    <property type="match status" value="3"/>
</dbReference>
<evidence type="ECO:0000256" key="3">
    <source>
        <dbReference type="ARBA" id="ARBA00008684"/>
    </source>
</evidence>
<keyword evidence="17 23" id="KW-0472">Membrane</keyword>
<dbReference type="InterPro" id="IPR013210">
    <property type="entry name" value="LRR_N_plant-typ"/>
</dbReference>
<evidence type="ECO:0000256" key="2">
    <source>
        <dbReference type="ARBA" id="ARBA00004479"/>
    </source>
</evidence>
<dbReference type="Pfam" id="PF00560">
    <property type="entry name" value="LRR_1"/>
    <property type="match status" value="9"/>
</dbReference>
<evidence type="ECO:0000256" key="9">
    <source>
        <dbReference type="ARBA" id="ARBA00022679"/>
    </source>
</evidence>
<evidence type="ECO:0000256" key="20">
    <source>
        <dbReference type="ARBA" id="ARBA00047899"/>
    </source>
</evidence>
<evidence type="ECO:0000313" key="27">
    <source>
        <dbReference type="Proteomes" id="UP000012960"/>
    </source>
</evidence>
<keyword evidence="13 22" id="KW-0547">Nucleotide-binding</keyword>
<evidence type="ECO:0000256" key="23">
    <source>
        <dbReference type="SAM" id="Phobius"/>
    </source>
</evidence>
<evidence type="ECO:0000313" key="25">
    <source>
        <dbReference type="EMBL" id="CAG1856088.1"/>
    </source>
</evidence>
<dbReference type="GO" id="GO:0004674">
    <property type="term" value="F:protein serine/threonine kinase activity"/>
    <property type="evidence" value="ECO:0007669"/>
    <property type="project" value="UniProtKB-KW"/>
</dbReference>
<evidence type="ECO:0000256" key="12">
    <source>
        <dbReference type="ARBA" id="ARBA00022737"/>
    </source>
</evidence>
<keyword evidence="6" id="KW-0723">Serine/threonine-protein kinase</keyword>
<evidence type="ECO:0000256" key="15">
    <source>
        <dbReference type="ARBA" id="ARBA00022840"/>
    </source>
</evidence>
<keyword evidence="14" id="KW-0418">Kinase</keyword>
<evidence type="ECO:0000256" key="6">
    <source>
        <dbReference type="ARBA" id="ARBA00022527"/>
    </source>
</evidence>
<dbReference type="FunFam" id="3.80.10.10:FF:000041">
    <property type="entry name" value="LRR receptor-like serine/threonine-protein kinase ERECTA"/>
    <property type="match status" value="1"/>
</dbReference>
<keyword evidence="8" id="KW-0433">Leucine-rich repeat</keyword>
<evidence type="ECO:0000259" key="24">
    <source>
        <dbReference type="PROSITE" id="PS50011"/>
    </source>
</evidence>
<evidence type="ECO:0000256" key="1">
    <source>
        <dbReference type="ARBA" id="ARBA00004162"/>
    </source>
</evidence>
<dbReference type="Pfam" id="PF08263">
    <property type="entry name" value="LRRNT_2"/>
    <property type="match status" value="1"/>
</dbReference>
<dbReference type="PROSITE" id="PS00108">
    <property type="entry name" value="PROTEIN_KINASE_ST"/>
    <property type="match status" value="1"/>
</dbReference>
<evidence type="ECO:0000256" key="22">
    <source>
        <dbReference type="PROSITE-ProRule" id="PRU10141"/>
    </source>
</evidence>
<reference evidence="26" key="2">
    <citation type="submission" date="2021-05" db="UniProtKB">
        <authorList>
            <consortium name="EnsemblPlants"/>
        </authorList>
    </citation>
    <scope>IDENTIFICATION</scope>
    <source>
        <strain evidence="26">subsp. malaccensis</strain>
    </source>
</reference>
<evidence type="ECO:0000256" key="10">
    <source>
        <dbReference type="ARBA" id="ARBA00022692"/>
    </source>
</evidence>